<evidence type="ECO:0000313" key="3">
    <source>
        <dbReference type="EMBL" id="ELP65609.1"/>
    </source>
</evidence>
<evidence type="ECO:0000313" key="4">
    <source>
        <dbReference type="Proteomes" id="UP000010931"/>
    </source>
</evidence>
<evidence type="ECO:0000259" key="2">
    <source>
        <dbReference type="Pfam" id="PF00144"/>
    </source>
</evidence>
<dbReference type="EMBL" id="AEJB01000362">
    <property type="protein sequence ID" value="ELP65609.1"/>
    <property type="molecule type" value="Genomic_DNA"/>
</dbReference>
<dbReference type="Proteomes" id="UP000010931">
    <property type="component" value="Unassembled WGS sequence"/>
</dbReference>
<dbReference type="InterPro" id="IPR012338">
    <property type="entry name" value="Beta-lactam/transpept-like"/>
</dbReference>
<keyword evidence="1" id="KW-0732">Signal</keyword>
<dbReference type="PANTHER" id="PTHR46825:SF7">
    <property type="entry name" value="D-ALANYL-D-ALANINE CARBOXYPEPTIDASE"/>
    <property type="match status" value="1"/>
</dbReference>
<feature type="domain" description="Beta-lactamase-related" evidence="2">
    <location>
        <begin position="56"/>
        <end position="372"/>
    </location>
</feature>
<name>L7F3B5_STRT8</name>
<reference evidence="3 4" key="1">
    <citation type="journal article" date="2011" name="Plasmid">
        <title>Streptomyces turgidiscabies Car8 contains a modular pathogenicity island that shares virulence genes with other actinobacterial plant pathogens.</title>
        <authorList>
            <person name="Huguet-Tapia J.C."/>
            <person name="Badger J.H."/>
            <person name="Loria R."/>
            <person name="Pettis G.S."/>
        </authorList>
    </citation>
    <scope>NUCLEOTIDE SEQUENCE [LARGE SCALE GENOMIC DNA]</scope>
    <source>
        <strain evidence="3 4">Car8</strain>
    </source>
</reference>
<keyword evidence="4" id="KW-1185">Reference proteome</keyword>
<dbReference type="AlphaFoldDB" id="L7F3B5"/>
<dbReference type="InterPro" id="IPR050491">
    <property type="entry name" value="AmpC-like"/>
</dbReference>
<feature type="chain" id="PRO_5003973188" evidence="1">
    <location>
        <begin position="32"/>
        <end position="390"/>
    </location>
</feature>
<organism evidence="3 4">
    <name type="scientific">Streptomyces turgidiscabies (strain Car8)</name>
    <dbReference type="NCBI Taxonomy" id="698760"/>
    <lineage>
        <taxon>Bacteria</taxon>
        <taxon>Bacillati</taxon>
        <taxon>Actinomycetota</taxon>
        <taxon>Actinomycetes</taxon>
        <taxon>Kitasatosporales</taxon>
        <taxon>Streptomycetaceae</taxon>
        <taxon>Streptomyces</taxon>
    </lineage>
</organism>
<comment type="caution">
    <text evidence="3">The sequence shown here is derived from an EMBL/GenBank/DDBJ whole genome shotgun (WGS) entry which is preliminary data.</text>
</comment>
<dbReference type="RefSeq" id="WP_006379307.1">
    <property type="nucleotide sequence ID" value="NZ_AEJB01000362.1"/>
</dbReference>
<dbReference type="PATRIC" id="fig|698760.3.peg.5576"/>
<evidence type="ECO:0000256" key="1">
    <source>
        <dbReference type="SAM" id="SignalP"/>
    </source>
</evidence>
<proteinExistence type="predicted"/>
<dbReference type="InterPro" id="IPR001466">
    <property type="entry name" value="Beta-lactam-related"/>
</dbReference>
<dbReference type="PANTHER" id="PTHR46825">
    <property type="entry name" value="D-ALANYL-D-ALANINE-CARBOXYPEPTIDASE/ENDOPEPTIDASE AMPH"/>
    <property type="match status" value="1"/>
</dbReference>
<dbReference type="STRING" id="85558.T45_06948"/>
<dbReference type="SUPFAM" id="SSF56601">
    <property type="entry name" value="beta-lactamase/transpeptidase-like"/>
    <property type="match status" value="1"/>
</dbReference>
<dbReference type="Pfam" id="PF00144">
    <property type="entry name" value="Beta-lactamase"/>
    <property type="match status" value="1"/>
</dbReference>
<accession>L7F3B5</accession>
<dbReference type="GeneID" id="97405612"/>
<gene>
    <name evidence="3" type="ORF">STRTUCAR8_00270</name>
</gene>
<sequence>MPLLPLPRLRPVGAALACACLAALMYAPAEADSAGSGTDRALRSQLEELVNAPGGPPGIITVLQRGNSRRVIRAGVADLDTGRPIEPTDHMRIASTAKAFSGAVALRLVDRGTLRLEDTIGRRLPALPRAWHAVTLRQLLTHTSGLPDFSRSEEFLTILRADPHHRFDSRRLLGFVAGEPLLFPPGSRYQYSNSDNIAVALMAEAATGKRYEELLRWLVYRPLGLRDTSLPQGFEMPEPYMHGYDVPVQPPAAPEDVSELIGASGVWASGGIISTPRDMTRFVRGYAGGALISRATLREQRRWVDGASEPAGPGTNEAGAAIFRYTTRCGVVLGHTGNTPGYTQLIAATPDGERSLTFSLTTQVNEATKPQLLERLREIQENFVCALLRN</sequence>
<feature type="signal peptide" evidence="1">
    <location>
        <begin position="1"/>
        <end position="31"/>
    </location>
</feature>
<dbReference type="Gene3D" id="3.40.710.10">
    <property type="entry name" value="DD-peptidase/beta-lactamase superfamily"/>
    <property type="match status" value="1"/>
</dbReference>
<protein>
    <submittedName>
        <fullName evidence="3">Beta-lactamase</fullName>
    </submittedName>
</protein>